<reference evidence="2 3" key="1">
    <citation type="journal article" date="2023" name="Plants (Basel)">
        <title>Bridging the Gap: Combining Genomics and Transcriptomics Approaches to Understand Stylosanthes scabra, an Orphan Legume from the Brazilian Caatinga.</title>
        <authorList>
            <person name="Ferreira-Neto J.R.C."/>
            <person name="da Silva M.D."/>
            <person name="Binneck E."/>
            <person name="de Melo N.F."/>
            <person name="da Silva R.H."/>
            <person name="de Melo A.L.T.M."/>
            <person name="Pandolfi V."/>
            <person name="Bustamante F.O."/>
            <person name="Brasileiro-Vidal A.C."/>
            <person name="Benko-Iseppon A.M."/>
        </authorList>
    </citation>
    <scope>NUCLEOTIDE SEQUENCE [LARGE SCALE GENOMIC DNA]</scope>
    <source>
        <tissue evidence="2">Leaves</tissue>
    </source>
</reference>
<feature type="region of interest" description="Disordered" evidence="1">
    <location>
        <begin position="29"/>
        <end position="52"/>
    </location>
</feature>
<evidence type="ECO:0000313" key="2">
    <source>
        <dbReference type="EMBL" id="MED6203288.1"/>
    </source>
</evidence>
<feature type="compositionally biased region" description="Basic and acidic residues" evidence="1">
    <location>
        <begin position="30"/>
        <end position="41"/>
    </location>
</feature>
<keyword evidence="3" id="KW-1185">Reference proteome</keyword>
<dbReference type="EMBL" id="JASCZI010221276">
    <property type="protein sequence ID" value="MED6203288.1"/>
    <property type="molecule type" value="Genomic_DNA"/>
</dbReference>
<accession>A0ABU6Y3G2</accession>
<protein>
    <submittedName>
        <fullName evidence="2">Uncharacterized protein</fullName>
    </submittedName>
</protein>
<feature type="non-terminal residue" evidence="2">
    <location>
        <position position="83"/>
    </location>
</feature>
<gene>
    <name evidence="2" type="ORF">PIB30_113968</name>
</gene>
<evidence type="ECO:0000256" key="1">
    <source>
        <dbReference type="SAM" id="MobiDB-lite"/>
    </source>
</evidence>
<comment type="caution">
    <text evidence="2">The sequence shown here is derived from an EMBL/GenBank/DDBJ whole genome shotgun (WGS) entry which is preliminary data.</text>
</comment>
<organism evidence="2 3">
    <name type="scientific">Stylosanthes scabra</name>
    <dbReference type="NCBI Taxonomy" id="79078"/>
    <lineage>
        <taxon>Eukaryota</taxon>
        <taxon>Viridiplantae</taxon>
        <taxon>Streptophyta</taxon>
        <taxon>Embryophyta</taxon>
        <taxon>Tracheophyta</taxon>
        <taxon>Spermatophyta</taxon>
        <taxon>Magnoliopsida</taxon>
        <taxon>eudicotyledons</taxon>
        <taxon>Gunneridae</taxon>
        <taxon>Pentapetalae</taxon>
        <taxon>rosids</taxon>
        <taxon>fabids</taxon>
        <taxon>Fabales</taxon>
        <taxon>Fabaceae</taxon>
        <taxon>Papilionoideae</taxon>
        <taxon>50 kb inversion clade</taxon>
        <taxon>dalbergioids sensu lato</taxon>
        <taxon>Dalbergieae</taxon>
        <taxon>Pterocarpus clade</taxon>
        <taxon>Stylosanthes</taxon>
    </lineage>
</organism>
<name>A0ABU6Y3G2_9FABA</name>
<sequence>MKTLTHNPQLSRMFATSPTLTSQILLGTARKNESQREELRLHNPPSTSNRRPKPCVVVAAASPSPSRWSLRLPCSLRRALACS</sequence>
<dbReference type="Proteomes" id="UP001341840">
    <property type="component" value="Unassembled WGS sequence"/>
</dbReference>
<proteinExistence type="predicted"/>
<evidence type="ECO:0000313" key="3">
    <source>
        <dbReference type="Proteomes" id="UP001341840"/>
    </source>
</evidence>